<proteinExistence type="predicted"/>
<name>A0ABW1JY96_9NOCA</name>
<evidence type="ECO:0000313" key="4">
    <source>
        <dbReference type="Proteomes" id="UP001596223"/>
    </source>
</evidence>
<feature type="domain" description="ATP-grasp" evidence="2">
    <location>
        <begin position="102"/>
        <end position="298"/>
    </location>
</feature>
<keyword evidence="1" id="KW-0067">ATP-binding</keyword>
<evidence type="ECO:0000259" key="2">
    <source>
        <dbReference type="PROSITE" id="PS50975"/>
    </source>
</evidence>
<keyword evidence="1" id="KW-0547">Nucleotide-binding</keyword>
<accession>A0ABW1JY96</accession>
<dbReference type="PROSITE" id="PS50975">
    <property type="entry name" value="ATP_GRASP"/>
    <property type="match status" value="1"/>
</dbReference>
<sequence length="344" mass="37040">MRLLRDNPDGVEVSIYASNVDPGAVALSVCDVAAVEPRHVGNEDYAQFALDFCRTHRIDVLIPPRRLDALAGRIADFAAIGTRVMCSPLSSVKALTDKVRTYEIAGGAGIPVPPWREVTDAEQFRAAVEELSLTGETLCIKPSGEYSAFGFRILDDRPLTMGALRVAPRPVASVEAVASAMRRAAEEGEAPLPLLVMPFLEAPEISIDCLSAPGGELLVGIPRAKQGRFRMLVDDPAVVDIARQLVGHFELAYLTNVQLRYRAGEPVLLEANPRPSAGLFHTEFAGVNLPWAAVRLLWQGDSGLREPPRLGACLAVAEAVMEVSPRHDGQLPEAVRRSADLVAG</sequence>
<comment type="caution">
    <text evidence="3">The sequence shown here is derived from an EMBL/GenBank/DDBJ whole genome shotgun (WGS) entry which is preliminary data.</text>
</comment>
<dbReference type="InterPro" id="IPR011226">
    <property type="entry name" value="ATP-grasp_fam"/>
</dbReference>
<dbReference type="Pfam" id="PF15632">
    <property type="entry name" value="ATPgrasp_Ter"/>
    <property type="match status" value="1"/>
</dbReference>
<dbReference type="RefSeq" id="WP_378609482.1">
    <property type="nucleotide sequence ID" value="NZ_JBHSQN010000015.1"/>
</dbReference>
<gene>
    <name evidence="3" type="ORF">ACFP3H_24595</name>
</gene>
<protein>
    <submittedName>
        <fullName evidence="3">ATP-grasp domain-containing protein</fullName>
    </submittedName>
</protein>
<keyword evidence="4" id="KW-1185">Reference proteome</keyword>
<dbReference type="Gene3D" id="3.40.50.20">
    <property type="match status" value="1"/>
</dbReference>
<dbReference type="EMBL" id="JBHSQN010000015">
    <property type="protein sequence ID" value="MFC6014245.1"/>
    <property type="molecule type" value="Genomic_DNA"/>
</dbReference>
<dbReference type="Proteomes" id="UP001596223">
    <property type="component" value="Unassembled WGS sequence"/>
</dbReference>
<dbReference type="SUPFAM" id="SSF56059">
    <property type="entry name" value="Glutathione synthetase ATP-binding domain-like"/>
    <property type="match status" value="1"/>
</dbReference>
<evidence type="ECO:0000256" key="1">
    <source>
        <dbReference type="PROSITE-ProRule" id="PRU00409"/>
    </source>
</evidence>
<dbReference type="Gene3D" id="3.30.1490.20">
    <property type="entry name" value="ATP-grasp fold, A domain"/>
    <property type="match status" value="1"/>
</dbReference>
<dbReference type="Gene3D" id="3.30.470.20">
    <property type="entry name" value="ATP-grasp fold, B domain"/>
    <property type="match status" value="1"/>
</dbReference>
<dbReference type="InterPro" id="IPR013815">
    <property type="entry name" value="ATP_grasp_subdomain_1"/>
</dbReference>
<organism evidence="3 4">
    <name type="scientific">Nocardia lasii</name>
    <dbReference type="NCBI Taxonomy" id="1616107"/>
    <lineage>
        <taxon>Bacteria</taxon>
        <taxon>Bacillati</taxon>
        <taxon>Actinomycetota</taxon>
        <taxon>Actinomycetes</taxon>
        <taxon>Mycobacteriales</taxon>
        <taxon>Nocardiaceae</taxon>
        <taxon>Nocardia</taxon>
    </lineage>
</organism>
<reference evidence="4" key="1">
    <citation type="journal article" date="2019" name="Int. J. Syst. Evol. Microbiol.">
        <title>The Global Catalogue of Microorganisms (GCM) 10K type strain sequencing project: providing services to taxonomists for standard genome sequencing and annotation.</title>
        <authorList>
            <consortium name="The Broad Institute Genomics Platform"/>
            <consortium name="The Broad Institute Genome Sequencing Center for Infectious Disease"/>
            <person name="Wu L."/>
            <person name="Ma J."/>
        </authorList>
    </citation>
    <scope>NUCLEOTIDE SEQUENCE [LARGE SCALE GENOMIC DNA]</scope>
    <source>
        <strain evidence="4">CCUG 36956</strain>
    </source>
</reference>
<dbReference type="InterPro" id="IPR011761">
    <property type="entry name" value="ATP-grasp"/>
</dbReference>
<evidence type="ECO:0000313" key="3">
    <source>
        <dbReference type="EMBL" id="MFC6014245.1"/>
    </source>
</evidence>
<dbReference type="PIRSF" id="PIRSF029120">
    <property type="entry name" value="UCP029120"/>
    <property type="match status" value="1"/>
</dbReference>